<dbReference type="InterPro" id="IPR013766">
    <property type="entry name" value="Thioredoxin_domain"/>
</dbReference>
<evidence type="ECO:0000313" key="6">
    <source>
        <dbReference type="EMBL" id="QPT40547.1"/>
    </source>
</evidence>
<accession>A0A378XCD7</accession>
<dbReference type="EMBL" id="UGSB01000001">
    <property type="protein sequence ID" value="SUA51466.1"/>
    <property type="molecule type" value="Genomic_DNA"/>
</dbReference>
<dbReference type="Pfam" id="PF08534">
    <property type="entry name" value="Redoxin"/>
    <property type="match status" value="1"/>
</dbReference>
<proteinExistence type="predicted"/>
<organism evidence="7 8">
    <name type="scientific">Oligella ureolytica</name>
    <dbReference type="NCBI Taxonomy" id="90244"/>
    <lineage>
        <taxon>Bacteria</taxon>
        <taxon>Pseudomonadati</taxon>
        <taxon>Pseudomonadota</taxon>
        <taxon>Betaproteobacteria</taxon>
        <taxon>Burkholderiales</taxon>
        <taxon>Alcaligenaceae</taxon>
        <taxon>Oligella</taxon>
    </lineage>
</organism>
<keyword evidence="4" id="KW-0472">Membrane</keyword>
<dbReference type="OrthoDB" id="9811352at2"/>
<dbReference type="InterPro" id="IPR050553">
    <property type="entry name" value="Thioredoxin_ResA/DsbE_sf"/>
</dbReference>
<dbReference type="GO" id="GO:0005886">
    <property type="term" value="C:plasma membrane"/>
    <property type="evidence" value="ECO:0007669"/>
    <property type="project" value="InterPro"/>
</dbReference>
<dbReference type="EMBL" id="CP065725">
    <property type="protein sequence ID" value="QPT40547.1"/>
    <property type="molecule type" value="Genomic_DNA"/>
</dbReference>
<feature type="domain" description="Thioredoxin" evidence="5">
    <location>
        <begin position="131"/>
        <end position="268"/>
    </location>
</feature>
<evidence type="ECO:0000259" key="5">
    <source>
        <dbReference type="PROSITE" id="PS51352"/>
    </source>
</evidence>
<evidence type="ECO:0000256" key="3">
    <source>
        <dbReference type="ARBA" id="ARBA00023284"/>
    </source>
</evidence>
<dbReference type="InterPro" id="IPR001640">
    <property type="entry name" value="Lgt"/>
</dbReference>
<dbReference type="PROSITE" id="PS00194">
    <property type="entry name" value="THIOREDOXIN_1"/>
    <property type="match status" value="1"/>
</dbReference>
<dbReference type="InterPro" id="IPR036249">
    <property type="entry name" value="Thioredoxin-like_sf"/>
</dbReference>
<feature type="transmembrane region" description="Helical" evidence="4">
    <location>
        <begin position="109"/>
        <end position="130"/>
    </location>
</feature>
<dbReference type="SUPFAM" id="SSF52833">
    <property type="entry name" value="Thioredoxin-like"/>
    <property type="match status" value="1"/>
</dbReference>
<reference evidence="6 9" key="2">
    <citation type="submission" date="2020-12" db="EMBL/GenBank/DDBJ databases">
        <title>FDA dAtabase for Regulatory Grade micrObial Sequences (FDA-ARGOS): Supporting development and validation of Infectious Disease Dx tests.</title>
        <authorList>
            <person name="Sproer C."/>
            <person name="Gronow S."/>
            <person name="Severitt S."/>
            <person name="Schroder I."/>
            <person name="Tallon L."/>
            <person name="Sadzewicz L."/>
            <person name="Zhao X."/>
            <person name="Boylan J."/>
            <person name="Ott S."/>
            <person name="Bowen H."/>
            <person name="Vavikolanu K."/>
            <person name="Mehta A."/>
            <person name="Aluvathingal J."/>
            <person name="Nadendla S."/>
            <person name="Lowell S."/>
            <person name="Myers T."/>
            <person name="Yan Y."/>
            <person name="Sichtig H."/>
        </authorList>
    </citation>
    <scope>NUCLEOTIDE SEQUENCE [LARGE SCALE GENOMIC DNA]</scope>
    <source>
        <strain evidence="6 9">FDAARGOS_872</strain>
    </source>
</reference>
<evidence type="ECO:0000313" key="7">
    <source>
        <dbReference type="EMBL" id="SUA51466.1"/>
    </source>
</evidence>
<name>A0A378XCD7_9BURK</name>
<dbReference type="STRING" id="1122619.GCA_000373745_01636"/>
<dbReference type="AlphaFoldDB" id="A0A378XCD7"/>
<evidence type="ECO:0000256" key="1">
    <source>
        <dbReference type="ARBA" id="ARBA00004196"/>
    </source>
</evidence>
<protein>
    <submittedName>
        <fullName evidence="7">Stage IV sporulation protein H</fullName>
    </submittedName>
    <submittedName>
        <fullName evidence="6">TlpA family protein disulfide reductase</fullName>
    </submittedName>
</protein>
<dbReference type="PANTHER" id="PTHR42852:SF18">
    <property type="entry name" value="CHROMOSOME UNDETERMINED SCAFFOLD_47, WHOLE GENOME SHOTGUN SEQUENCE"/>
    <property type="match status" value="1"/>
</dbReference>
<keyword evidence="4" id="KW-1133">Transmembrane helix</keyword>
<dbReference type="InterPro" id="IPR013740">
    <property type="entry name" value="Redoxin"/>
</dbReference>
<dbReference type="Proteomes" id="UP000594903">
    <property type="component" value="Chromosome"/>
</dbReference>
<gene>
    <name evidence="7" type="primary">stoA</name>
    <name evidence="6" type="ORF">I6G29_02830</name>
    <name evidence="7" type="ORF">NCTC11997_00613</name>
</gene>
<evidence type="ECO:0000256" key="2">
    <source>
        <dbReference type="ARBA" id="ARBA00022748"/>
    </source>
</evidence>
<dbReference type="GO" id="GO:0042158">
    <property type="term" value="P:lipoprotein biosynthetic process"/>
    <property type="evidence" value="ECO:0007669"/>
    <property type="project" value="InterPro"/>
</dbReference>
<dbReference type="PANTHER" id="PTHR42852">
    <property type="entry name" value="THIOL:DISULFIDE INTERCHANGE PROTEIN DSBE"/>
    <property type="match status" value="1"/>
</dbReference>
<dbReference type="GO" id="GO:0015036">
    <property type="term" value="F:disulfide oxidoreductase activity"/>
    <property type="evidence" value="ECO:0007669"/>
    <property type="project" value="UniProtKB-ARBA"/>
</dbReference>
<dbReference type="InterPro" id="IPR017937">
    <property type="entry name" value="Thioredoxin_CS"/>
</dbReference>
<feature type="transmembrane region" description="Helical" evidence="4">
    <location>
        <begin position="70"/>
        <end position="97"/>
    </location>
</feature>
<dbReference type="Proteomes" id="UP000254603">
    <property type="component" value="Unassembled WGS sequence"/>
</dbReference>
<evidence type="ECO:0000256" key="4">
    <source>
        <dbReference type="SAM" id="Phobius"/>
    </source>
</evidence>
<keyword evidence="3" id="KW-0676">Redox-active center</keyword>
<sequence length="270" mass="29211">MISVGPFSIRVVIIVLAAIVAWIAARLVARRLMGSGAKHASSLIFDALMVGLVTGRLTFVLIWWSDYIATPWSILAVGDGGFYPVTGVPVAVAWIWWRTRHEQSLRKPVYAGVLAGLIAWGGAGGSLALLHESAPSLPALELSTIDSEPVSLTSFAGKPVVVNLWATWCPPCRREMPVFVQAQADYPDLAVVMINQGESTQAINAFLKSEGLELEHVLLDPSSAMMREVGSRGLPTTLFFDAEGKMLDAHMGEITMPSLKNTLKNRFGLQ</sequence>
<dbReference type="GO" id="GO:0030313">
    <property type="term" value="C:cell envelope"/>
    <property type="evidence" value="ECO:0007669"/>
    <property type="project" value="UniProtKB-SubCell"/>
</dbReference>
<feature type="transmembrane region" description="Helical" evidence="4">
    <location>
        <begin position="6"/>
        <end position="28"/>
    </location>
</feature>
<dbReference type="GO" id="GO:0008961">
    <property type="term" value="F:phosphatidylglycerol-prolipoprotein diacylglyceryl transferase activity"/>
    <property type="evidence" value="ECO:0007669"/>
    <property type="project" value="InterPro"/>
</dbReference>
<comment type="subcellular location">
    <subcellularLocation>
        <location evidence="1">Cell envelope</location>
    </subcellularLocation>
</comment>
<reference evidence="7 8" key="1">
    <citation type="submission" date="2018-06" db="EMBL/GenBank/DDBJ databases">
        <authorList>
            <consortium name="Pathogen Informatics"/>
            <person name="Doyle S."/>
        </authorList>
    </citation>
    <scope>NUCLEOTIDE SEQUENCE [LARGE SCALE GENOMIC DNA]</scope>
    <source>
        <strain evidence="7 8">NCTC11997</strain>
    </source>
</reference>
<dbReference type="GO" id="GO:0017004">
    <property type="term" value="P:cytochrome complex assembly"/>
    <property type="evidence" value="ECO:0007669"/>
    <property type="project" value="UniProtKB-KW"/>
</dbReference>
<dbReference type="Gene3D" id="3.40.30.10">
    <property type="entry name" value="Glutaredoxin"/>
    <property type="match status" value="1"/>
</dbReference>
<dbReference type="CDD" id="cd02966">
    <property type="entry name" value="TlpA_like_family"/>
    <property type="match status" value="1"/>
</dbReference>
<keyword evidence="9" id="KW-1185">Reference proteome</keyword>
<keyword evidence="2" id="KW-0201">Cytochrome c-type biogenesis</keyword>
<evidence type="ECO:0000313" key="8">
    <source>
        <dbReference type="Proteomes" id="UP000254603"/>
    </source>
</evidence>
<dbReference type="RefSeq" id="WP_018574807.1">
    <property type="nucleotide sequence ID" value="NZ_CP065725.1"/>
</dbReference>
<feature type="transmembrane region" description="Helical" evidence="4">
    <location>
        <begin position="40"/>
        <end position="64"/>
    </location>
</feature>
<evidence type="ECO:0000313" key="9">
    <source>
        <dbReference type="Proteomes" id="UP000594903"/>
    </source>
</evidence>
<dbReference type="PROSITE" id="PS51352">
    <property type="entry name" value="THIOREDOXIN_2"/>
    <property type="match status" value="1"/>
</dbReference>
<keyword evidence="4" id="KW-0812">Transmembrane</keyword>
<dbReference type="Pfam" id="PF01790">
    <property type="entry name" value="LGT"/>
    <property type="match status" value="1"/>
</dbReference>